<dbReference type="RefSeq" id="XP_018096944.2">
    <property type="nucleotide sequence ID" value="XM_018241455.2"/>
</dbReference>
<dbReference type="FunFam" id="2.40.10.10:FF:000120">
    <property type="entry name" value="Putative serine protease"/>
    <property type="match status" value="1"/>
</dbReference>
<dbReference type="Pfam" id="PF00089">
    <property type="entry name" value="Trypsin"/>
    <property type="match status" value="1"/>
</dbReference>
<dbReference type="PROSITE" id="PS00134">
    <property type="entry name" value="TRYPSIN_HIS"/>
    <property type="match status" value="1"/>
</dbReference>
<dbReference type="PRINTS" id="PR00722">
    <property type="entry name" value="CHYMOTRYPSIN"/>
</dbReference>
<keyword evidence="6" id="KW-1185">Reference proteome</keyword>
<dbReference type="InterPro" id="IPR009003">
    <property type="entry name" value="Peptidase_S1_PA"/>
</dbReference>
<dbReference type="GO" id="GO:0006508">
    <property type="term" value="P:proteolysis"/>
    <property type="evidence" value="ECO:0007669"/>
    <property type="project" value="UniProtKB-KW"/>
</dbReference>
<accession>A0A1L8HNU0</accession>
<keyword evidence="4" id="KW-0720">Serine protease</keyword>
<dbReference type="CDD" id="cd00190">
    <property type="entry name" value="Tryp_SPc"/>
    <property type="match status" value="1"/>
</dbReference>
<name>A0A1L8HNU0_XENLA</name>
<gene>
    <name evidence="7" type="primary">prss57.S</name>
</gene>
<keyword evidence="2" id="KW-0732">Signal</keyword>
<keyword evidence="1 7" id="KW-0645">Protease</keyword>
<proteinExistence type="predicted"/>
<dbReference type="GO" id="GO:0051604">
    <property type="term" value="P:protein maturation"/>
    <property type="evidence" value="ECO:0000318"/>
    <property type="project" value="GO_Central"/>
</dbReference>
<evidence type="ECO:0000256" key="4">
    <source>
        <dbReference type="ARBA" id="ARBA00022825"/>
    </source>
</evidence>
<dbReference type="STRING" id="8355.A0A1L8HNU0"/>
<dbReference type="GeneID" id="733303"/>
<evidence type="ECO:0000313" key="7">
    <source>
        <dbReference type="RefSeq" id="XP_018096944.2"/>
    </source>
</evidence>
<dbReference type="GO" id="GO:0004252">
    <property type="term" value="F:serine-type endopeptidase activity"/>
    <property type="evidence" value="ECO:0000318"/>
    <property type="project" value="GO_Central"/>
</dbReference>
<evidence type="ECO:0000256" key="1">
    <source>
        <dbReference type="ARBA" id="ARBA00022670"/>
    </source>
</evidence>
<dbReference type="SMART" id="SM00020">
    <property type="entry name" value="Tryp_SPc"/>
    <property type="match status" value="1"/>
</dbReference>
<reference evidence="7" key="1">
    <citation type="submission" date="2025-08" db="UniProtKB">
        <authorList>
            <consortium name="RefSeq"/>
        </authorList>
    </citation>
    <scope>IDENTIFICATION</scope>
    <source>
        <strain evidence="7">J_2021</strain>
        <tissue evidence="7">Erythrocytes</tissue>
    </source>
</reference>
<dbReference type="KEGG" id="xla:733303"/>
<dbReference type="Gene3D" id="2.40.10.10">
    <property type="entry name" value="Trypsin-like serine proteases"/>
    <property type="match status" value="2"/>
</dbReference>
<dbReference type="InterPro" id="IPR043504">
    <property type="entry name" value="Peptidase_S1_PA_chymotrypsin"/>
</dbReference>
<dbReference type="OrthoDB" id="8440449at2759"/>
<dbReference type="InterPro" id="IPR018114">
    <property type="entry name" value="TRYPSIN_HIS"/>
</dbReference>
<dbReference type="InterPro" id="IPR001314">
    <property type="entry name" value="Peptidase_S1A"/>
</dbReference>
<keyword evidence="5" id="KW-1015">Disulfide bond</keyword>
<keyword evidence="3" id="KW-0378">Hydrolase</keyword>
<evidence type="ECO:0000256" key="3">
    <source>
        <dbReference type="ARBA" id="ARBA00022801"/>
    </source>
</evidence>
<dbReference type="PaxDb" id="8355-A0A1L8HNU0"/>
<organism evidence="6 7">
    <name type="scientific">Xenopus laevis</name>
    <name type="common">African clawed frog</name>
    <dbReference type="NCBI Taxonomy" id="8355"/>
    <lineage>
        <taxon>Eukaryota</taxon>
        <taxon>Metazoa</taxon>
        <taxon>Chordata</taxon>
        <taxon>Craniata</taxon>
        <taxon>Vertebrata</taxon>
        <taxon>Euteleostomi</taxon>
        <taxon>Amphibia</taxon>
        <taxon>Batrachia</taxon>
        <taxon>Anura</taxon>
        <taxon>Pipoidea</taxon>
        <taxon>Pipidae</taxon>
        <taxon>Xenopodinae</taxon>
        <taxon>Xenopus</taxon>
        <taxon>Xenopus</taxon>
    </lineage>
</organism>
<dbReference type="AlphaFoldDB" id="A0A1L8HNU0"/>
<dbReference type="OMA" id="NITWKGA"/>
<dbReference type="PANTHER" id="PTHR24271:SF95">
    <property type="entry name" value="COMPLEMENT FACTOR D"/>
    <property type="match status" value="1"/>
</dbReference>
<dbReference type="Proteomes" id="UP000186698">
    <property type="component" value="Chromosome 1S"/>
</dbReference>
<sequence>MTHLAMQPLVLLTIVLCTWSFSGASRIVGGREARAHSRPYMASLQIRGFSFCGGALINPKWILTAAHCMEDTPVDSVRVVLGAHNLRRPDSLVQEFRIQESVQHPEYNPNTVQNDLHLLKLNDSAVVNSAVRAIRLPVANSDVGPRSNCSIAGWGAITDFGTKPVALMETNADIISLQACNRSWGGSITNTMLCAATQGVRAKGFCSGDSGGPLVCRNRVEGAVSFSGQFCGNARFPDVYTRVSSFLTWIQTVIGRE</sequence>
<evidence type="ECO:0000313" key="6">
    <source>
        <dbReference type="Proteomes" id="UP000186698"/>
    </source>
</evidence>
<dbReference type="PROSITE" id="PS50240">
    <property type="entry name" value="TRYPSIN_DOM"/>
    <property type="match status" value="1"/>
</dbReference>
<dbReference type="CTD" id="733303"/>
<protein>
    <submittedName>
        <fullName evidence="7">Serine protease 57</fullName>
    </submittedName>
</protein>
<dbReference type="PANTHER" id="PTHR24271">
    <property type="entry name" value="KALLIKREIN-RELATED"/>
    <property type="match status" value="1"/>
</dbReference>
<dbReference type="SUPFAM" id="SSF50494">
    <property type="entry name" value="Trypsin-like serine proteases"/>
    <property type="match status" value="1"/>
</dbReference>
<evidence type="ECO:0000256" key="5">
    <source>
        <dbReference type="ARBA" id="ARBA00023157"/>
    </source>
</evidence>
<dbReference type="GO" id="GO:0005615">
    <property type="term" value="C:extracellular space"/>
    <property type="evidence" value="ECO:0000318"/>
    <property type="project" value="GO_Central"/>
</dbReference>
<dbReference type="InterPro" id="IPR001254">
    <property type="entry name" value="Trypsin_dom"/>
</dbReference>
<evidence type="ECO:0000256" key="2">
    <source>
        <dbReference type="ARBA" id="ARBA00022729"/>
    </source>
</evidence>